<evidence type="ECO:0000313" key="12">
    <source>
        <dbReference type="EMBL" id="EFI34637.1"/>
    </source>
</evidence>
<feature type="active site" evidence="9">
    <location>
        <position position="139"/>
    </location>
</feature>
<proteinExistence type="inferred from homology"/>
<evidence type="ECO:0000256" key="6">
    <source>
        <dbReference type="ARBA" id="ARBA00022801"/>
    </source>
</evidence>
<dbReference type="GO" id="GO:0005886">
    <property type="term" value="C:plasma membrane"/>
    <property type="evidence" value="ECO:0007669"/>
    <property type="project" value="UniProtKB-SubCell"/>
</dbReference>
<evidence type="ECO:0000256" key="11">
    <source>
        <dbReference type="RuleBase" id="RU004181"/>
    </source>
</evidence>
<comment type="catalytic activity">
    <reaction evidence="9 10">
        <text>Release of signal peptides from bacterial membrane prolipoproteins. Hydrolyzes -Xaa-Yaa-Zaa-|-(S,diacylglyceryl)Cys-, in which Xaa is hydrophobic (preferably Leu), and Yaa (Ala or Ser) and Zaa (Gly or Ala) have small, neutral side chains.</text>
        <dbReference type="EC" id="3.4.23.36"/>
    </reaction>
</comment>
<dbReference type="InterPro" id="IPR001872">
    <property type="entry name" value="Peptidase_A8"/>
</dbReference>
<feature type="active site" evidence="9">
    <location>
        <position position="121"/>
    </location>
</feature>
<keyword evidence="3 9" id="KW-0645">Protease</keyword>
<dbReference type="NCBIfam" id="TIGR00077">
    <property type="entry name" value="lspA"/>
    <property type="match status" value="1"/>
</dbReference>
<dbReference type="eggNOG" id="COG0597">
    <property type="taxonomic scope" value="Bacteria"/>
</dbReference>
<dbReference type="EC" id="3.4.23.36" evidence="9"/>
<comment type="similarity">
    <text evidence="1 9 11">Belongs to the peptidase A8 family.</text>
</comment>
<evidence type="ECO:0000256" key="8">
    <source>
        <dbReference type="ARBA" id="ARBA00023136"/>
    </source>
</evidence>
<comment type="pathway">
    <text evidence="9">Protein modification; lipoprotein biosynthesis (signal peptide cleavage).</text>
</comment>
<dbReference type="Pfam" id="PF01252">
    <property type="entry name" value="Peptidase_A8"/>
    <property type="match status" value="1"/>
</dbReference>
<dbReference type="PRINTS" id="PR00781">
    <property type="entry name" value="LIPOSIGPTASE"/>
</dbReference>
<dbReference type="UniPathway" id="UPA00665"/>
<dbReference type="RefSeq" id="WP_008869957.1">
    <property type="nucleotide sequence ID" value="NZ_ACJN02000002.1"/>
</dbReference>
<dbReference type="AlphaFoldDB" id="D6SPG1"/>
<reference evidence="12" key="1">
    <citation type="submission" date="2010-05" db="EMBL/GenBank/DDBJ databases">
        <title>The draft genome of Desulfonatronospira thiodismutans ASO3-1.</title>
        <authorList>
            <consortium name="US DOE Joint Genome Institute (JGI-PGF)"/>
            <person name="Lucas S."/>
            <person name="Copeland A."/>
            <person name="Lapidus A."/>
            <person name="Cheng J.-F."/>
            <person name="Bruce D."/>
            <person name="Goodwin L."/>
            <person name="Pitluck S."/>
            <person name="Chertkov O."/>
            <person name="Brettin T."/>
            <person name="Detter J.C."/>
            <person name="Han C."/>
            <person name="Land M.L."/>
            <person name="Hauser L."/>
            <person name="Kyrpides N."/>
            <person name="Mikhailova N."/>
            <person name="Muyzer G."/>
            <person name="Woyke T."/>
        </authorList>
    </citation>
    <scope>NUCLEOTIDE SEQUENCE [LARGE SCALE GENOMIC DNA]</scope>
    <source>
        <strain evidence="12">ASO3-1</strain>
    </source>
</reference>
<evidence type="ECO:0000313" key="13">
    <source>
        <dbReference type="Proteomes" id="UP000005496"/>
    </source>
</evidence>
<keyword evidence="8 9" id="KW-0472">Membrane</keyword>
<dbReference type="GO" id="GO:0004190">
    <property type="term" value="F:aspartic-type endopeptidase activity"/>
    <property type="evidence" value="ECO:0007669"/>
    <property type="project" value="UniProtKB-UniRule"/>
</dbReference>
<keyword evidence="2 9" id="KW-1003">Cell membrane</keyword>
<dbReference type="Proteomes" id="UP000005496">
    <property type="component" value="Unassembled WGS sequence"/>
</dbReference>
<evidence type="ECO:0000256" key="1">
    <source>
        <dbReference type="ARBA" id="ARBA00006139"/>
    </source>
</evidence>
<dbReference type="PANTHER" id="PTHR33695:SF1">
    <property type="entry name" value="LIPOPROTEIN SIGNAL PEPTIDASE"/>
    <property type="match status" value="1"/>
</dbReference>
<keyword evidence="5 9" id="KW-0064">Aspartyl protease</keyword>
<evidence type="ECO:0000256" key="2">
    <source>
        <dbReference type="ARBA" id="ARBA00022475"/>
    </source>
</evidence>
<name>D6SPG1_9BACT</name>
<keyword evidence="13" id="KW-1185">Reference proteome</keyword>
<keyword evidence="7 9" id="KW-1133">Transmembrane helix</keyword>
<evidence type="ECO:0000256" key="9">
    <source>
        <dbReference type="HAMAP-Rule" id="MF_00161"/>
    </source>
</evidence>
<evidence type="ECO:0000256" key="3">
    <source>
        <dbReference type="ARBA" id="ARBA00022670"/>
    </source>
</evidence>
<evidence type="ECO:0000256" key="4">
    <source>
        <dbReference type="ARBA" id="ARBA00022692"/>
    </source>
</evidence>
<evidence type="ECO:0000256" key="7">
    <source>
        <dbReference type="ARBA" id="ARBA00022989"/>
    </source>
</evidence>
<organism evidence="12 13">
    <name type="scientific">Desulfonatronospira thiodismutans ASO3-1</name>
    <dbReference type="NCBI Taxonomy" id="555779"/>
    <lineage>
        <taxon>Bacteria</taxon>
        <taxon>Pseudomonadati</taxon>
        <taxon>Thermodesulfobacteriota</taxon>
        <taxon>Desulfovibrionia</taxon>
        <taxon>Desulfovibrionales</taxon>
        <taxon>Desulfonatronovibrionaceae</taxon>
        <taxon>Desulfonatronospira</taxon>
    </lineage>
</organism>
<evidence type="ECO:0000256" key="5">
    <source>
        <dbReference type="ARBA" id="ARBA00022750"/>
    </source>
</evidence>
<feature type="transmembrane region" description="Helical" evidence="9">
    <location>
        <begin position="38"/>
        <end position="59"/>
    </location>
</feature>
<evidence type="ECO:0000256" key="10">
    <source>
        <dbReference type="RuleBase" id="RU000594"/>
    </source>
</evidence>
<feature type="transmembrane region" description="Helical" evidence="9">
    <location>
        <begin position="93"/>
        <end position="111"/>
    </location>
</feature>
<dbReference type="PANTHER" id="PTHR33695">
    <property type="entry name" value="LIPOPROTEIN SIGNAL PEPTIDASE"/>
    <property type="match status" value="1"/>
</dbReference>
<gene>
    <name evidence="9" type="primary">lspA</name>
    <name evidence="12" type="ORF">Dthio_PD2009</name>
</gene>
<keyword evidence="6 9" id="KW-0378">Hydrolase</keyword>
<keyword evidence="4 9" id="KW-0812">Transmembrane</keyword>
<dbReference type="GO" id="GO:0006508">
    <property type="term" value="P:proteolysis"/>
    <property type="evidence" value="ECO:0007669"/>
    <property type="project" value="UniProtKB-KW"/>
</dbReference>
<protein>
    <recommendedName>
        <fullName evidence="9">Lipoprotein signal peptidase</fullName>
        <ecNumber evidence="9">3.4.23.36</ecNumber>
    </recommendedName>
    <alternativeName>
        <fullName evidence="9">Prolipoprotein signal peptidase</fullName>
    </alternativeName>
    <alternativeName>
        <fullName evidence="9">Signal peptidase II</fullName>
        <shortName evidence="9">SPase II</shortName>
    </alternativeName>
</protein>
<dbReference type="EMBL" id="ACJN02000002">
    <property type="protein sequence ID" value="EFI34637.1"/>
    <property type="molecule type" value="Genomic_DNA"/>
</dbReference>
<comment type="function">
    <text evidence="9 10">This protein specifically catalyzes the removal of signal peptides from prolipoproteins.</text>
</comment>
<comment type="caution">
    <text evidence="12">The sequence shown here is derived from an EMBL/GenBank/DDBJ whole genome shotgun (WGS) entry which is preliminary data.</text>
</comment>
<dbReference type="OrthoDB" id="9810259at2"/>
<dbReference type="HAMAP" id="MF_00161">
    <property type="entry name" value="LspA"/>
    <property type="match status" value="1"/>
</dbReference>
<comment type="subcellular location">
    <subcellularLocation>
        <location evidence="9">Cell membrane</location>
        <topology evidence="9">Multi-pass membrane protein</topology>
    </subcellularLocation>
</comment>
<accession>D6SPG1</accession>
<feature type="transmembrane region" description="Helical" evidence="9">
    <location>
        <begin position="65"/>
        <end position="86"/>
    </location>
</feature>
<keyword evidence="12" id="KW-0449">Lipoprotein</keyword>
<sequence length="164" mass="18153">MPDRYKLVIILSAAILVLDQMTKIWVESSLALGETRTVIPGFFNLVFVLNPGAAFGFLADLEGSLRTYFFLGATGLAVVLIIHLLRTVQRQDYYLFTALGLILGGALGNMIDRIRLGMVIDFLDFHLGSHHWPAFNVADIAISVGAVLLIVSFYKKKRHEADSD</sequence>
<feature type="transmembrane region" description="Helical" evidence="9">
    <location>
        <begin position="131"/>
        <end position="154"/>
    </location>
</feature>
<dbReference type="PROSITE" id="PS00855">
    <property type="entry name" value="SPASE_II"/>
    <property type="match status" value="1"/>
</dbReference>